<dbReference type="PANTHER" id="PTHR12461">
    <property type="entry name" value="HYPOXIA-INDUCIBLE FACTOR 1 ALPHA INHIBITOR-RELATED"/>
    <property type="match status" value="1"/>
</dbReference>
<gene>
    <name evidence="3" type="primary">Hif1an</name>
    <name evidence="3" type="ORF">SNAT2548_LOCUS4912</name>
</gene>
<evidence type="ECO:0000313" key="4">
    <source>
        <dbReference type="Proteomes" id="UP000604046"/>
    </source>
</evidence>
<dbReference type="Gene3D" id="2.60.120.10">
    <property type="entry name" value="Jelly Rolls"/>
    <property type="match status" value="1"/>
</dbReference>
<dbReference type="Proteomes" id="UP000604046">
    <property type="component" value="Unassembled WGS sequence"/>
</dbReference>
<dbReference type="InterPro" id="IPR003347">
    <property type="entry name" value="JmjC_dom"/>
</dbReference>
<evidence type="ECO:0000313" key="3">
    <source>
        <dbReference type="EMBL" id="CAE7041690.1"/>
    </source>
</evidence>
<dbReference type="SMART" id="SM00558">
    <property type="entry name" value="JmjC"/>
    <property type="match status" value="1"/>
</dbReference>
<dbReference type="InterPro" id="IPR041667">
    <property type="entry name" value="Cupin_8"/>
</dbReference>
<dbReference type="PANTHER" id="PTHR12461:SF105">
    <property type="entry name" value="HYPOXIA-INDUCIBLE FACTOR 1-ALPHA INHIBITOR"/>
    <property type="match status" value="1"/>
</dbReference>
<keyword evidence="1" id="KW-0732">Signal</keyword>
<dbReference type="EMBL" id="CAJNDS010000303">
    <property type="protein sequence ID" value="CAE7041690.1"/>
    <property type="molecule type" value="Genomic_DNA"/>
</dbReference>
<feature type="chain" id="PRO_5033040710" evidence="1">
    <location>
        <begin position="21"/>
        <end position="703"/>
    </location>
</feature>
<name>A0A812IJJ3_9DINO</name>
<dbReference type="InterPro" id="IPR014710">
    <property type="entry name" value="RmlC-like_jellyroll"/>
</dbReference>
<dbReference type="OrthoDB" id="415358at2759"/>
<accession>A0A812IJJ3</accession>
<keyword evidence="4" id="KW-1185">Reference proteome</keyword>
<dbReference type="AlphaFoldDB" id="A0A812IJJ3"/>
<protein>
    <submittedName>
        <fullName evidence="3">Hif1an protein</fullName>
    </submittedName>
</protein>
<organism evidence="3 4">
    <name type="scientific">Symbiodinium natans</name>
    <dbReference type="NCBI Taxonomy" id="878477"/>
    <lineage>
        <taxon>Eukaryota</taxon>
        <taxon>Sar</taxon>
        <taxon>Alveolata</taxon>
        <taxon>Dinophyceae</taxon>
        <taxon>Suessiales</taxon>
        <taxon>Symbiodiniaceae</taxon>
        <taxon>Symbiodinium</taxon>
    </lineage>
</organism>
<comment type="caution">
    <text evidence="3">The sequence shown here is derived from an EMBL/GenBank/DDBJ whole genome shotgun (WGS) entry which is preliminary data.</text>
</comment>
<proteinExistence type="predicted"/>
<sequence length="703" mass="77190">MTRVWLSRLLHVLLNACASASLVNTTFVNELDFDCSLFWHGADSGPRKDFGPLLAGGQKVLEAYEGHIFTLARAGTLTPLLRVQIDSTARRHVLNTQTGASSASNASAAELTSCAATAAAASLLQCRNAADSCAGCVRMPSCGWSMVRRQCVPAHPIAARRTCDESKAEDIEGRSAEQWLQLAESLMDPESASFGLASLQAAYEALEHGKQAATVAAATAVATSETLSSILRWQAEVRPKLEGVLDDMDAEELIAASRHASLLSLSVRPRVVSRRKTADALDFLSRAEPVVITDLFDTNSSHPVPQKWTLEYLKRFMHKGFYNVAADNRSACCQYYEPRRVAAEAGYPYPFRPRTHLYKDHFAGFVETLRASRASQASQASGEPSGESSRSSLLHHYLHDVLMERDGTPVVAGEAATPQVAADLSATVTALRPLSRMQPFFAGIANAKLWVGQKGVTMPLHYDSSDNLYVMAWGRKRAILAEPGQYGALYPYPNAHPLAGSSQVNLQDPDLARHPGFADAVLWETVVGPGDVLYLPGYWWHQFEQPFEDTASVNLWSYELEDGLPPSVRDARMRTSVLHDHLEREMTKAFKNKAGVVLAAMASGSGAHKKARARANRTLYEAAEGWKSWMATLPNPDPVEPPEKLVEAFLERYRDILKQRWRGWAPGVEWNLSQMTALEVHLQARCEPAPKTATYASVCRFLG</sequence>
<feature type="signal peptide" evidence="1">
    <location>
        <begin position="1"/>
        <end position="20"/>
    </location>
</feature>
<dbReference type="Pfam" id="PF13621">
    <property type="entry name" value="Cupin_8"/>
    <property type="match status" value="1"/>
</dbReference>
<feature type="domain" description="JmjC" evidence="2">
    <location>
        <begin position="413"/>
        <end position="572"/>
    </location>
</feature>
<dbReference type="PROSITE" id="PS51184">
    <property type="entry name" value="JMJC"/>
    <property type="match status" value="1"/>
</dbReference>
<reference evidence="3" key="1">
    <citation type="submission" date="2021-02" db="EMBL/GenBank/DDBJ databases">
        <authorList>
            <person name="Dougan E. K."/>
            <person name="Rhodes N."/>
            <person name="Thang M."/>
            <person name="Chan C."/>
        </authorList>
    </citation>
    <scope>NUCLEOTIDE SEQUENCE</scope>
</reference>
<evidence type="ECO:0000256" key="1">
    <source>
        <dbReference type="SAM" id="SignalP"/>
    </source>
</evidence>
<evidence type="ECO:0000259" key="2">
    <source>
        <dbReference type="PROSITE" id="PS51184"/>
    </source>
</evidence>
<dbReference type="SUPFAM" id="SSF51197">
    <property type="entry name" value="Clavaminate synthase-like"/>
    <property type="match status" value="1"/>
</dbReference>